<evidence type="ECO:0000256" key="4">
    <source>
        <dbReference type="ARBA" id="ARBA00022763"/>
    </source>
</evidence>
<evidence type="ECO:0000256" key="14">
    <source>
        <dbReference type="ARBA" id="ARBA00048988"/>
    </source>
</evidence>
<dbReference type="SUPFAM" id="SSF52540">
    <property type="entry name" value="P-loop containing nucleoside triphosphate hydrolases"/>
    <property type="match status" value="1"/>
</dbReference>
<dbReference type="PROSITE" id="PS51217">
    <property type="entry name" value="UVRD_HELICASE_CTER"/>
    <property type="match status" value="1"/>
</dbReference>
<dbReference type="InterPro" id="IPR013986">
    <property type="entry name" value="DExx_box_DNA_helicase_dom_sf"/>
</dbReference>
<protein>
    <recommendedName>
        <fullName evidence="13">DNA 3'-5' helicase</fullName>
        <ecNumber evidence="13">5.6.2.4</ecNumber>
    </recommendedName>
</protein>
<dbReference type="PANTHER" id="PTHR11070:SF59">
    <property type="entry name" value="DNA 3'-5' HELICASE"/>
    <property type="match status" value="1"/>
</dbReference>
<dbReference type="GO" id="GO:0000725">
    <property type="term" value="P:recombinational repair"/>
    <property type="evidence" value="ECO:0007669"/>
    <property type="project" value="TreeGrafter"/>
</dbReference>
<dbReference type="Pfam" id="PF13361">
    <property type="entry name" value="UvrD_C"/>
    <property type="match status" value="1"/>
</dbReference>
<organism evidence="18 19">
    <name type="scientific">Corynebacterium yudongzhengii</name>
    <dbReference type="NCBI Taxonomy" id="2080740"/>
    <lineage>
        <taxon>Bacteria</taxon>
        <taxon>Bacillati</taxon>
        <taxon>Actinomycetota</taxon>
        <taxon>Actinomycetes</taxon>
        <taxon>Mycobacteriales</taxon>
        <taxon>Corynebacteriaceae</taxon>
        <taxon>Corynebacterium</taxon>
    </lineage>
</organism>
<dbReference type="GO" id="GO:0005524">
    <property type="term" value="F:ATP binding"/>
    <property type="evidence" value="ECO:0007669"/>
    <property type="project" value="UniProtKB-UniRule"/>
</dbReference>
<evidence type="ECO:0000313" key="18">
    <source>
        <dbReference type="EMBL" id="PWC01077.1"/>
    </source>
</evidence>
<feature type="binding site" evidence="15">
    <location>
        <begin position="44"/>
        <end position="51"/>
    </location>
    <ligand>
        <name>ATP</name>
        <dbReference type="ChEBI" id="CHEBI:30616"/>
    </ligand>
</feature>
<dbReference type="InterPro" id="IPR014016">
    <property type="entry name" value="UvrD-like_ATP-bd"/>
</dbReference>
<dbReference type="Gene3D" id="1.10.10.160">
    <property type="match status" value="1"/>
</dbReference>
<evidence type="ECO:0000256" key="3">
    <source>
        <dbReference type="ARBA" id="ARBA00022741"/>
    </source>
</evidence>
<comment type="catalytic activity">
    <reaction evidence="12">
        <text>Couples ATP hydrolysis with the unwinding of duplex DNA by translocating in the 3'-5' direction.</text>
        <dbReference type="EC" id="5.6.2.4"/>
    </reaction>
</comment>
<dbReference type="GO" id="GO:0003677">
    <property type="term" value="F:DNA binding"/>
    <property type="evidence" value="ECO:0007669"/>
    <property type="project" value="UniProtKB-KW"/>
</dbReference>
<evidence type="ECO:0000259" key="16">
    <source>
        <dbReference type="PROSITE" id="PS51198"/>
    </source>
</evidence>
<dbReference type="InterPro" id="IPR014017">
    <property type="entry name" value="DNA_helicase_UvrD-like_C"/>
</dbReference>
<comment type="catalytic activity">
    <reaction evidence="14">
        <text>ATP + H2O = ADP + phosphate + H(+)</text>
        <dbReference type="Rhea" id="RHEA:13065"/>
        <dbReference type="ChEBI" id="CHEBI:15377"/>
        <dbReference type="ChEBI" id="CHEBI:15378"/>
        <dbReference type="ChEBI" id="CHEBI:30616"/>
        <dbReference type="ChEBI" id="CHEBI:43474"/>
        <dbReference type="ChEBI" id="CHEBI:456216"/>
        <dbReference type="EC" id="5.6.2.4"/>
    </reaction>
</comment>
<comment type="similarity">
    <text evidence="1">Belongs to the helicase family. UvrD subfamily.</text>
</comment>
<keyword evidence="3 15" id="KW-0547">Nucleotide-binding</keyword>
<sequence length="1023" mass="111659">MEEKFNPVIPPHPQVRLVRPSVEPPVARDWPVAVPTSGRWRVTGSAGSGVSSFVVDTVVEKILSGADPTGILVVTASKEAGARLREKLHRALLARDESYVSSAPLVRSVHSLAFALLREKHEEQIRLITGAEQDGVIRELLAGHAEDGRGGWPAEVIPALTFVGFARQLRDFLLRAVERGLRPEDLIAHGRAHDRPLWEAAGRFLEEYEQTMALSGTHNYSASELVSTVLNYELEQYWHTVIVDDAQHLDPKSGELIRKIMPGEPDGLVVVGGDPQQSVFHFRGASPEFFDSCVPDDPARDINLGASRREPARFVAVTDSVSANNNVVADYVRRAHLEDGIAWSDIAVIVRSTGDIGSVRRALLAAGVPVHINPTDVVLAEQHLVAALLLGLRALDEELSRSELEKLLLGPVGGADPVTLRRLLRGLRRYDPASRGIDTLAGYLAPNAELPEFGNVLTQRELDILHRLRRVLEAGRDAVAQGGSVEEVLWALWSATDLSNRLLATALRGGPTGSQADRDLDAVMALFDAAGDFVERHPGTGSVETFVEHITAQELPTGVRDRRTVTPEAVSVLTAHGAVGSEYRVVAVAGVQEGSWPSLGETGSLFDQEDFLDLVDRGIDPVTPVSHTAARLAEERRLFHVATTRATDKLLVTAVDNVEAAEPVEASRFLDEFREAHETTPVAAVAGPAGVAEPEAGLRILSRTSLIAELRRTVSDPARREDERRQAARQLARLARAGVPGAHPDSWASVREVSTDEELRGSRNLSPSRIEALTNCPLRAVVGRIEDEEDTPLSMSKGTLAHAYLEAIGRGVDEEYARLRTVDAFGAILNEPEWKTSSAKDSFRELLEHTHTWLQSTRDRFRQLGVEVDVDVGVIDDLRIRGRIDRLEEENDAGAVHIVDLKTSKSALTTEKVRENLQLFAYQLALSRGRLDGERITDAGEETPLEVGGATLVYPAASKTRTTIRQQVAKTEEELQEFAAGLPALAEHMRGPRLLAQTNDTCRTCPITHICPVQPEGEPLTYG</sequence>
<name>A0A2U1T500_9CORY</name>
<keyword evidence="11" id="KW-0413">Isomerase</keyword>
<keyword evidence="9" id="KW-0238">DNA-binding</keyword>
<dbReference type="Pfam" id="PF12705">
    <property type="entry name" value="PDDEXK_1"/>
    <property type="match status" value="1"/>
</dbReference>
<evidence type="ECO:0000256" key="1">
    <source>
        <dbReference type="ARBA" id="ARBA00009922"/>
    </source>
</evidence>
<dbReference type="GO" id="GO:0005829">
    <property type="term" value="C:cytosol"/>
    <property type="evidence" value="ECO:0007669"/>
    <property type="project" value="TreeGrafter"/>
</dbReference>
<keyword evidence="4" id="KW-0227">DNA damage</keyword>
<evidence type="ECO:0000256" key="10">
    <source>
        <dbReference type="ARBA" id="ARBA00023204"/>
    </source>
</evidence>
<evidence type="ECO:0000313" key="19">
    <source>
        <dbReference type="Proteomes" id="UP000244989"/>
    </source>
</evidence>
<dbReference type="GO" id="GO:0004527">
    <property type="term" value="F:exonuclease activity"/>
    <property type="evidence" value="ECO:0007669"/>
    <property type="project" value="UniProtKB-KW"/>
</dbReference>
<dbReference type="GO" id="GO:0043138">
    <property type="term" value="F:3'-5' DNA helicase activity"/>
    <property type="evidence" value="ECO:0007669"/>
    <property type="project" value="UniProtKB-EC"/>
</dbReference>
<dbReference type="AlphaFoldDB" id="A0A2U1T500"/>
<dbReference type="InterPro" id="IPR000212">
    <property type="entry name" value="DNA_helicase_UvrD/REP"/>
</dbReference>
<keyword evidence="7" id="KW-0269">Exonuclease</keyword>
<dbReference type="Gene3D" id="3.90.320.10">
    <property type="match status" value="1"/>
</dbReference>
<evidence type="ECO:0000256" key="13">
    <source>
        <dbReference type="ARBA" id="ARBA00034808"/>
    </source>
</evidence>
<evidence type="ECO:0000256" key="8">
    <source>
        <dbReference type="ARBA" id="ARBA00022840"/>
    </source>
</evidence>
<keyword evidence="5 15" id="KW-0378">Hydrolase</keyword>
<keyword evidence="6 15" id="KW-0347">Helicase</keyword>
<feature type="domain" description="UvrD-like helicase ATP-binding" evidence="16">
    <location>
        <begin position="23"/>
        <end position="311"/>
    </location>
</feature>
<dbReference type="GO" id="GO:0033202">
    <property type="term" value="C:DNA helicase complex"/>
    <property type="evidence" value="ECO:0007669"/>
    <property type="project" value="TreeGrafter"/>
</dbReference>
<keyword evidence="8 15" id="KW-0067">ATP-binding</keyword>
<evidence type="ECO:0000256" key="7">
    <source>
        <dbReference type="ARBA" id="ARBA00022839"/>
    </source>
</evidence>
<evidence type="ECO:0000256" key="6">
    <source>
        <dbReference type="ARBA" id="ARBA00022806"/>
    </source>
</evidence>
<keyword evidence="2" id="KW-0540">Nuclease</keyword>
<evidence type="ECO:0000256" key="5">
    <source>
        <dbReference type="ARBA" id="ARBA00022801"/>
    </source>
</evidence>
<evidence type="ECO:0000256" key="15">
    <source>
        <dbReference type="PROSITE-ProRule" id="PRU00560"/>
    </source>
</evidence>
<keyword evidence="10" id="KW-0234">DNA repair</keyword>
<dbReference type="OrthoDB" id="5240387at2"/>
<evidence type="ECO:0000256" key="2">
    <source>
        <dbReference type="ARBA" id="ARBA00022722"/>
    </source>
</evidence>
<evidence type="ECO:0000256" key="12">
    <source>
        <dbReference type="ARBA" id="ARBA00034617"/>
    </source>
</evidence>
<comment type="caution">
    <text evidence="18">The sequence shown here is derived from an EMBL/GenBank/DDBJ whole genome shotgun (WGS) entry which is preliminary data.</text>
</comment>
<evidence type="ECO:0000256" key="11">
    <source>
        <dbReference type="ARBA" id="ARBA00023235"/>
    </source>
</evidence>
<evidence type="ECO:0000256" key="9">
    <source>
        <dbReference type="ARBA" id="ARBA00023125"/>
    </source>
</evidence>
<dbReference type="KEGG" id="cyz:C3B44_02855"/>
<dbReference type="Proteomes" id="UP000244989">
    <property type="component" value="Unassembled WGS sequence"/>
</dbReference>
<gene>
    <name evidence="18" type="ORF">DF222_09310</name>
</gene>
<dbReference type="Gene3D" id="1.10.486.10">
    <property type="entry name" value="PCRA, domain 4"/>
    <property type="match status" value="1"/>
</dbReference>
<dbReference type="RefSeq" id="WP_108431045.1">
    <property type="nucleotide sequence ID" value="NZ_CP026947.1"/>
</dbReference>
<dbReference type="Gene3D" id="3.40.50.300">
    <property type="entry name" value="P-loop containing nucleotide triphosphate hydrolases"/>
    <property type="match status" value="2"/>
</dbReference>
<proteinExistence type="inferred from homology"/>
<dbReference type="EC" id="5.6.2.4" evidence="13"/>
<dbReference type="Pfam" id="PF00580">
    <property type="entry name" value="UvrD-helicase"/>
    <property type="match status" value="1"/>
</dbReference>
<keyword evidence="19" id="KW-1185">Reference proteome</keyword>
<dbReference type="PANTHER" id="PTHR11070">
    <property type="entry name" value="UVRD / RECB / PCRA DNA HELICASE FAMILY MEMBER"/>
    <property type="match status" value="1"/>
</dbReference>
<dbReference type="EMBL" id="QEEZ01000019">
    <property type="protein sequence ID" value="PWC01077.1"/>
    <property type="molecule type" value="Genomic_DNA"/>
</dbReference>
<reference evidence="19" key="1">
    <citation type="submission" date="2018-04" db="EMBL/GenBank/DDBJ databases">
        <authorList>
            <person name="Liu S."/>
            <person name="Wang Z."/>
            <person name="Li J."/>
        </authorList>
    </citation>
    <scope>NUCLEOTIDE SEQUENCE [LARGE SCALE GENOMIC DNA]</scope>
    <source>
        <strain evidence="19">2189</strain>
    </source>
</reference>
<dbReference type="InterPro" id="IPR038726">
    <property type="entry name" value="PDDEXK_AddAB-type"/>
</dbReference>
<dbReference type="PROSITE" id="PS51198">
    <property type="entry name" value="UVRD_HELICASE_ATP_BIND"/>
    <property type="match status" value="1"/>
</dbReference>
<evidence type="ECO:0000259" key="17">
    <source>
        <dbReference type="PROSITE" id="PS51217"/>
    </source>
</evidence>
<feature type="domain" description="UvrD-like helicase C-terminal" evidence="17">
    <location>
        <begin position="280"/>
        <end position="580"/>
    </location>
</feature>
<accession>A0A2U1T500</accession>
<dbReference type="InterPro" id="IPR027417">
    <property type="entry name" value="P-loop_NTPase"/>
</dbReference>
<dbReference type="InterPro" id="IPR011604">
    <property type="entry name" value="PDDEXK-like_dom_sf"/>
</dbReference>